<keyword evidence="3" id="KW-1185">Reference proteome</keyword>
<feature type="transmembrane region" description="Helical" evidence="1">
    <location>
        <begin position="421"/>
        <end position="446"/>
    </location>
</feature>
<feature type="transmembrane region" description="Helical" evidence="1">
    <location>
        <begin position="453"/>
        <end position="475"/>
    </location>
</feature>
<dbReference type="EMBL" id="LQOJ01000058">
    <property type="protein sequence ID" value="ORU98361.1"/>
    <property type="molecule type" value="Genomic_DNA"/>
</dbReference>
<protein>
    <submittedName>
        <fullName evidence="2">ABC transporter permease</fullName>
    </submittedName>
</protein>
<comment type="caution">
    <text evidence="2">The sequence shown here is derived from an EMBL/GenBank/DDBJ whole genome shotgun (WGS) entry which is preliminary data.</text>
</comment>
<feature type="transmembrane region" description="Helical" evidence="1">
    <location>
        <begin position="114"/>
        <end position="140"/>
    </location>
</feature>
<dbReference type="Proteomes" id="UP000193484">
    <property type="component" value="Unassembled WGS sequence"/>
</dbReference>
<feature type="transmembrane region" description="Helical" evidence="1">
    <location>
        <begin position="146"/>
        <end position="171"/>
    </location>
</feature>
<keyword evidence="1" id="KW-0812">Transmembrane</keyword>
<feature type="transmembrane region" description="Helical" evidence="1">
    <location>
        <begin position="495"/>
        <end position="516"/>
    </location>
</feature>
<sequence>MLRLNLRRDRIIGPIWILLLSLPLGGVYIGSIEKVYPTAADRAGLIDTIMASPAQRAMYGNIYSESLGALGVWKAGVYGALIGIAVILTVIRHTRADEETGRTELLGSTAVGRLAGLTAALILGYGAVGITALIGFASLASTGIPAAGSAAFAAGLAGAGLVFGGVAAVTAQLSSSARTARSLAFSVLGAAYALRAVGDATSADGSSVLSWLSPLGWSLQVRAFAGDRFWVLGLHLLTATALTLLAYALLSRRDLGAGLLPERRGPATAGPALSGVFGLAWRVSRGSVLLWAAGLSLYGLMIGSAVHGIGDQLGDTAGTRDIVTRLGGSPAVEQAFIHLAFTMVAVLTSAFAISATLRLHQEESTGRAETVLAGAVPRTRWLAGYLALALTSSAVIMLAAGAFAGLTYAASAGDIGVLSTVIGSALVQLPGVWLLAAVTVLLIGWVPRAAPAAWAVLVGFVALFLLGSLAGFPRWLQNLDPYSHAPSVGTGAFTAWPLIWLLALDALLIAVGAAAFGRRDVG</sequence>
<dbReference type="STRING" id="1793.AWC04_18155"/>
<accession>A0A1X1R2F6</accession>
<feature type="transmembrane region" description="Helical" evidence="1">
    <location>
        <begin position="12"/>
        <end position="32"/>
    </location>
</feature>
<feature type="transmembrane region" description="Helical" evidence="1">
    <location>
        <begin position="229"/>
        <end position="250"/>
    </location>
</feature>
<organism evidence="2 3">
    <name type="scientific">Mycolicibacterium fallax</name>
    <name type="common">Mycobacterium fallax</name>
    <dbReference type="NCBI Taxonomy" id="1793"/>
    <lineage>
        <taxon>Bacteria</taxon>
        <taxon>Bacillati</taxon>
        <taxon>Actinomycetota</taxon>
        <taxon>Actinomycetes</taxon>
        <taxon>Mycobacteriales</taxon>
        <taxon>Mycobacteriaceae</taxon>
        <taxon>Mycolicibacterium</taxon>
    </lineage>
</organism>
<keyword evidence="1" id="KW-0472">Membrane</keyword>
<name>A0A1X1R2F6_MYCFA</name>
<feature type="transmembrane region" description="Helical" evidence="1">
    <location>
        <begin position="75"/>
        <end position="93"/>
    </location>
</feature>
<evidence type="ECO:0000313" key="2">
    <source>
        <dbReference type="EMBL" id="ORU98361.1"/>
    </source>
</evidence>
<proteinExistence type="predicted"/>
<reference evidence="2 3" key="1">
    <citation type="submission" date="2016-01" db="EMBL/GenBank/DDBJ databases">
        <title>The new phylogeny of the genus Mycobacterium.</title>
        <authorList>
            <person name="Tarcisio F."/>
            <person name="Conor M."/>
            <person name="Antonella G."/>
            <person name="Elisabetta G."/>
            <person name="Giulia F.S."/>
            <person name="Sara T."/>
            <person name="Anna F."/>
            <person name="Clotilde B."/>
            <person name="Roberto B."/>
            <person name="Veronica D.S."/>
            <person name="Fabio R."/>
            <person name="Monica P."/>
            <person name="Olivier J."/>
            <person name="Enrico T."/>
            <person name="Nicola S."/>
        </authorList>
    </citation>
    <scope>NUCLEOTIDE SEQUENCE [LARGE SCALE GENOMIC DNA]</scope>
    <source>
        <strain evidence="2 3">DSM 44179</strain>
    </source>
</reference>
<feature type="transmembrane region" description="Helical" evidence="1">
    <location>
        <begin position="385"/>
        <end position="409"/>
    </location>
</feature>
<evidence type="ECO:0000256" key="1">
    <source>
        <dbReference type="SAM" id="Phobius"/>
    </source>
</evidence>
<keyword evidence="1" id="KW-1133">Transmembrane helix</keyword>
<evidence type="ECO:0000313" key="3">
    <source>
        <dbReference type="Proteomes" id="UP000193484"/>
    </source>
</evidence>
<dbReference type="AlphaFoldDB" id="A0A1X1R2F6"/>
<feature type="transmembrane region" description="Helical" evidence="1">
    <location>
        <begin position="335"/>
        <end position="357"/>
    </location>
</feature>
<gene>
    <name evidence="2" type="ORF">AWC04_18155</name>
</gene>
<feature type="transmembrane region" description="Helical" evidence="1">
    <location>
        <begin position="288"/>
        <end position="310"/>
    </location>
</feature>